<proteinExistence type="predicted"/>
<dbReference type="PANTHER" id="PTHR43396:SF3">
    <property type="entry name" value="FLAVOHEMOPROTEIN"/>
    <property type="match status" value="1"/>
</dbReference>
<dbReference type="GO" id="GO:0046872">
    <property type="term" value="F:metal ion binding"/>
    <property type="evidence" value="ECO:0007669"/>
    <property type="project" value="UniProtKB-KW"/>
</dbReference>
<keyword evidence="2" id="KW-0813">Transport</keyword>
<keyword evidence="4" id="KW-0408">Iron</keyword>
<dbReference type="Proteomes" id="UP000251485">
    <property type="component" value="Unassembled WGS sequence"/>
</dbReference>
<dbReference type="EMBL" id="UAUE01000042">
    <property type="protein sequence ID" value="SPZ04404.1"/>
    <property type="molecule type" value="Genomic_DNA"/>
</dbReference>
<dbReference type="Gene3D" id="3.40.50.80">
    <property type="entry name" value="Nucleotide-binding domain of ferredoxin-NADP reductase (FNR) module"/>
    <property type="match status" value="1"/>
</dbReference>
<keyword evidence="2" id="KW-0561">Oxygen transport</keyword>
<organism evidence="5 6">
    <name type="scientific">Proteus mirabilis</name>
    <dbReference type="NCBI Taxonomy" id="584"/>
    <lineage>
        <taxon>Bacteria</taxon>
        <taxon>Pseudomonadati</taxon>
        <taxon>Pseudomonadota</taxon>
        <taxon>Gammaproteobacteria</taxon>
        <taxon>Enterobacterales</taxon>
        <taxon>Morganellaceae</taxon>
        <taxon>Proteus</taxon>
    </lineage>
</organism>
<name>A0A2X2CAQ5_PROMI</name>
<evidence type="ECO:0000256" key="2">
    <source>
        <dbReference type="ARBA" id="ARBA00022621"/>
    </source>
</evidence>
<keyword evidence="5" id="KW-0560">Oxidoreductase</keyword>
<dbReference type="InterPro" id="IPR039261">
    <property type="entry name" value="FNR_nucleotide-bd"/>
</dbReference>
<protein>
    <submittedName>
        <fullName evidence="5">Flavohemoprotein</fullName>
        <ecNumber evidence="5">1.14.12.17</ecNumber>
    </submittedName>
</protein>
<evidence type="ECO:0000313" key="5">
    <source>
        <dbReference type="EMBL" id="SPZ04404.1"/>
    </source>
</evidence>
<dbReference type="AlphaFoldDB" id="A0A2X2CAQ5"/>
<gene>
    <name evidence="5" type="primary">hmp_1</name>
    <name evidence="5" type="ORF">NCTC10975_05279</name>
</gene>
<dbReference type="GO" id="GO:0071949">
    <property type="term" value="F:FAD binding"/>
    <property type="evidence" value="ECO:0007669"/>
    <property type="project" value="TreeGrafter"/>
</dbReference>
<dbReference type="SUPFAM" id="SSF52343">
    <property type="entry name" value="Ferredoxin reductase-like, C-terminal NADP-linked domain"/>
    <property type="match status" value="1"/>
</dbReference>
<keyword evidence="3" id="KW-0479">Metal-binding</keyword>
<evidence type="ECO:0000313" key="6">
    <source>
        <dbReference type="Proteomes" id="UP000251485"/>
    </source>
</evidence>
<evidence type="ECO:0000256" key="4">
    <source>
        <dbReference type="ARBA" id="ARBA00023004"/>
    </source>
</evidence>
<dbReference type="GO" id="GO:0008941">
    <property type="term" value="F:nitric oxide dioxygenase NAD(P)H activity"/>
    <property type="evidence" value="ECO:0007669"/>
    <property type="project" value="UniProtKB-EC"/>
</dbReference>
<evidence type="ECO:0000256" key="1">
    <source>
        <dbReference type="ARBA" id="ARBA00022617"/>
    </source>
</evidence>
<sequence>MHAFKEEIAQAGKQIEQYQQAVWYRLPRTEDIINKDYQFEGLMDLTKIHEWLSIPNMQFYFCGPLPFMQSVAKQLIALGIESDKLHYECFGPHAVISQ</sequence>
<evidence type="ECO:0000256" key="3">
    <source>
        <dbReference type="ARBA" id="ARBA00022723"/>
    </source>
</evidence>
<reference evidence="5 6" key="1">
    <citation type="submission" date="2018-06" db="EMBL/GenBank/DDBJ databases">
        <authorList>
            <consortium name="Pathogen Informatics"/>
            <person name="Doyle S."/>
        </authorList>
    </citation>
    <scope>NUCLEOTIDE SEQUENCE [LARGE SCALE GENOMIC DNA]</scope>
    <source>
        <strain evidence="5 6">NCTC10975</strain>
    </source>
</reference>
<keyword evidence="1" id="KW-0349">Heme</keyword>
<accession>A0A2X2CAQ5</accession>
<dbReference type="GO" id="GO:0005344">
    <property type="term" value="F:oxygen carrier activity"/>
    <property type="evidence" value="ECO:0007669"/>
    <property type="project" value="UniProtKB-KW"/>
</dbReference>
<dbReference type="GO" id="GO:0071500">
    <property type="term" value="P:cellular response to nitrosative stress"/>
    <property type="evidence" value="ECO:0007669"/>
    <property type="project" value="TreeGrafter"/>
</dbReference>
<dbReference type="EC" id="1.14.12.17" evidence="5"/>
<dbReference type="PANTHER" id="PTHR43396">
    <property type="entry name" value="FLAVOHEMOPROTEIN"/>
    <property type="match status" value="1"/>
</dbReference>
<dbReference type="GO" id="GO:0046210">
    <property type="term" value="P:nitric oxide catabolic process"/>
    <property type="evidence" value="ECO:0007669"/>
    <property type="project" value="TreeGrafter"/>
</dbReference>